<evidence type="ECO:0008006" key="5">
    <source>
        <dbReference type="Google" id="ProtNLM"/>
    </source>
</evidence>
<protein>
    <recommendedName>
        <fullName evidence="5">VAN3-binding protein</fullName>
    </recommendedName>
</protein>
<comment type="caution">
    <text evidence="3">The sequence shown here is derived from an EMBL/GenBank/DDBJ whole genome shotgun (WGS) entry which is preliminary data.</text>
</comment>
<gene>
    <name evidence="3" type="ORF">CK203_040910</name>
</gene>
<evidence type="ECO:0000259" key="1">
    <source>
        <dbReference type="Pfam" id="PF05703"/>
    </source>
</evidence>
<dbReference type="AlphaFoldDB" id="A0A438HVA0"/>
<accession>A0A438HVA0</accession>
<dbReference type="Proteomes" id="UP000288805">
    <property type="component" value="Unassembled WGS sequence"/>
</dbReference>
<evidence type="ECO:0000313" key="4">
    <source>
        <dbReference type="Proteomes" id="UP000288805"/>
    </source>
</evidence>
<feature type="domain" description="VAN3-binding protein-like auxin canalisation" evidence="1">
    <location>
        <begin position="111"/>
        <end position="215"/>
    </location>
</feature>
<dbReference type="EMBL" id="QGNW01000174">
    <property type="protein sequence ID" value="RVW88401.1"/>
    <property type="molecule type" value="Genomic_DNA"/>
</dbReference>
<dbReference type="Pfam" id="PF08458">
    <property type="entry name" value="PH_2"/>
    <property type="match status" value="1"/>
</dbReference>
<proteinExistence type="predicted"/>
<feature type="domain" description="VAN3-binding protein-like auxin canalisation" evidence="1">
    <location>
        <begin position="13"/>
        <end position="107"/>
    </location>
</feature>
<evidence type="ECO:0000259" key="2">
    <source>
        <dbReference type="Pfam" id="PF08458"/>
    </source>
</evidence>
<name>A0A438HVA0_VITVI</name>
<dbReference type="InterPro" id="IPR008546">
    <property type="entry name" value="VAN3-bd-like_auxin_canal"/>
</dbReference>
<reference evidence="3 4" key="1">
    <citation type="journal article" date="2018" name="PLoS Genet.">
        <title>Population sequencing reveals clonal diversity and ancestral inbreeding in the grapevine cultivar Chardonnay.</title>
        <authorList>
            <person name="Roach M.J."/>
            <person name="Johnson D.L."/>
            <person name="Bohlmann J."/>
            <person name="van Vuuren H.J."/>
            <person name="Jones S.J."/>
            <person name="Pretorius I.S."/>
            <person name="Schmidt S.A."/>
            <person name="Borneman A.R."/>
        </authorList>
    </citation>
    <scope>NUCLEOTIDE SEQUENCE [LARGE SCALE GENOMIC DNA]</scope>
    <source>
        <strain evidence="4">cv. Chardonnay</strain>
        <tissue evidence="3">Leaf</tissue>
    </source>
</reference>
<dbReference type="Pfam" id="PF05703">
    <property type="entry name" value="Auxin_canalis"/>
    <property type="match status" value="2"/>
</dbReference>
<organism evidence="3 4">
    <name type="scientific">Vitis vinifera</name>
    <name type="common">Grape</name>
    <dbReference type="NCBI Taxonomy" id="29760"/>
    <lineage>
        <taxon>Eukaryota</taxon>
        <taxon>Viridiplantae</taxon>
        <taxon>Streptophyta</taxon>
        <taxon>Embryophyta</taxon>
        <taxon>Tracheophyta</taxon>
        <taxon>Spermatophyta</taxon>
        <taxon>Magnoliopsida</taxon>
        <taxon>eudicotyledons</taxon>
        <taxon>Gunneridae</taxon>
        <taxon>Pentapetalae</taxon>
        <taxon>rosids</taxon>
        <taxon>Vitales</taxon>
        <taxon>Vitaceae</taxon>
        <taxon>Viteae</taxon>
        <taxon>Vitis</taxon>
    </lineage>
</organism>
<feature type="domain" description="Pleckstrin-like plant" evidence="2">
    <location>
        <begin position="236"/>
        <end position="350"/>
    </location>
</feature>
<dbReference type="InterPro" id="IPR013666">
    <property type="entry name" value="PH_pln"/>
</dbReference>
<dbReference type="InterPro" id="IPR040269">
    <property type="entry name" value="VAB"/>
</dbReference>
<dbReference type="PANTHER" id="PTHR31351">
    <property type="entry name" value="EXPRESSED PROTEIN"/>
    <property type="match status" value="1"/>
</dbReference>
<sequence length="363" mass="40099">MEPDFKPTISEAHPETMDFLSPAWCNFAVQAIQPELQDQSLVILDNPIKKFGYDTKPPFPKMDQSVKVDDAGIKSPPTWKPNDVKSWIWMQQAMHPELNYNSYFRKKWRAFAAALAAIAAESSKQDQSNATKESAVASAAALVAAQCAQVAEAMGAKREHLSTVMSSAMSGTSASDILTLTAAAATSLKGAATLKARAGYKNRLNGSAPVLPIEESNELDSDLEKHRTMLAKGAQLTIHTSDGRCLLRSVSIILNSQAKVILKIRKLNLMNTFSSKKERNFTVLINLDSGLGIIQDLHAELYDDSEADETNTCYLIVLTTNHGTIKLDMGDDYHLYKIWATTVNHMLTLSTSFTRYELQFYKT</sequence>
<evidence type="ECO:0000313" key="3">
    <source>
        <dbReference type="EMBL" id="RVW88401.1"/>
    </source>
</evidence>
<dbReference type="PANTHER" id="PTHR31351:SF25">
    <property type="entry name" value="AUXIN CANALIZATION PROTEIN (DUF828)"/>
    <property type="match status" value="1"/>
</dbReference>